<evidence type="ECO:0000313" key="4">
    <source>
        <dbReference type="Proteomes" id="UP000620366"/>
    </source>
</evidence>
<organism evidence="3 4">
    <name type="scientific">Feifania hominis</name>
    <dbReference type="NCBI Taxonomy" id="2763660"/>
    <lineage>
        <taxon>Bacteria</taxon>
        <taxon>Bacillati</taxon>
        <taxon>Bacillota</taxon>
        <taxon>Clostridia</taxon>
        <taxon>Eubacteriales</taxon>
        <taxon>Feifaniaceae</taxon>
        <taxon>Feifania</taxon>
    </lineage>
</organism>
<dbReference type="SUPFAM" id="SSF55729">
    <property type="entry name" value="Acyl-CoA N-acyltransferases (Nat)"/>
    <property type="match status" value="1"/>
</dbReference>
<keyword evidence="4" id="KW-1185">Reference proteome</keyword>
<dbReference type="InterPro" id="IPR000182">
    <property type="entry name" value="GNAT_dom"/>
</dbReference>
<dbReference type="Proteomes" id="UP000620366">
    <property type="component" value="Unassembled WGS sequence"/>
</dbReference>
<proteinExistence type="predicted"/>
<protein>
    <submittedName>
        <fullName evidence="3">GNAT family N-acetyltransferase</fullName>
    </submittedName>
</protein>
<reference evidence="3" key="1">
    <citation type="submission" date="2020-08" db="EMBL/GenBank/DDBJ databases">
        <title>Genome public.</title>
        <authorList>
            <person name="Liu C."/>
            <person name="Sun Q."/>
        </authorList>
    </citation>
    <scope>NUCLEOTIDE SEQUENCE</scope>
    <source>
        <strain evidence="3">BX7</strain>
    </source>
</reference>
<name>A0A926HUL7_9FIRM</name>
<comment type="caution">
    <text evidence="3">The sequence shown here is derived from an EMBL/GenBank/DDBJ whole genome shotgun (WGS) entry which is preliminary data.</text>
</comment>
<dbReference type="Gene3D" id="3.40.630.30">
    <property type="match status" value="1"/>
</dbReference>
<dbReference type="PANTHER" id="PTHR31438">
    <property type="entry name" value="LYSINE N-ACYLTRANSFERASE C17G9.06C-RELATED"/>
    <property type="match status" value="1"/>
</dbReference>
<dbReference type="InterPro" id="IPR016181">
    <property type="entry name" value="Acyl_CoA_acyltransferase"/>
</dbReference>
<dbReference type="AlphaFoldDB" id="A0A926HUL7"/>
<dbReference type="PANTHER" id="PTHR31438:SF1">
    <property type="entry name" value="LYSINE N-ACYLTRANSFERASE C17G9.06C-RELATED"/>
    <property type="match status" value="1"/>
</dbReference>
<feature type="domain" description="N-acetyltransferase" evidence="2">
    <location>
        <begin position="2"/>
        <end position="160"/>
    </location>
</feature>
<dbReference type="EMBL" id="JACRSP010000005">
    <property type="protein sequence ID" value="MBC8537049.1"/>
    <property type="molecule type" value="Genomic_DNA"/>
</dbReference>
<dbReference type="Pfam" id="PF13523">
    <property type="entry name" value="Acetyltransf_8"/>
    <property type="match status" value="1"/>
</dbReference>
<evidence type="ECO:0000259" key="2">
    <source>
        <dbReference type="PROSITE" id="PS51186"/>
    </source>
</evidence>
<accession>A0A926HUL7</accession>
<dbReference type="RefSeq" id="WP_249301259.1">
    <property type="nucleotide sequence ID" value="NZ_JACRSP010000005.1"/>
</dbReference>
<dbReference type="PROSITE" id="PS51186">
    <property type="entry name" value="GNAT"/>
    <property type="match status" value="1"/>
</dbReference>
<evidence type="ECO:0000313" key="3">
    <source>
        <dbReference type="EMBL" id="MBC8537049.1"/>
    </source>
</evidence>
<gene>
    <name evidence="3" type="ORF">H8695_10160</name>
</gene>
<evidence type="ECO:0000256" key="1">
    <source>
        <dbReference type="ARBA" id="ARBA00023251"/>
    </source>
</evidence>
<sequence>MFTLRAFEDGDLPLLRRWLYEPHVARWFPRPQGWLDEARRRRDTFSFIRHFIAQWEDGPVGFCQYYEYARSGESWQGDIPLAGTYSIDYLIGERQALGRGLGRRMVSALLERVRRETNARRVIVQPERDNAASCRTLVSCGFHYDEKNRIYRLEFAKRHA</sequence>
<keyword evidence="1" id="KW-0046">Antibiotic resistance</keyword>
<dbReference type="GO" id="GO:0016410">
    <property type="term" value="F:N-acyltransferase activity"/>
    <property type="evidence" value="ECO:0007669"/>
    <property type="project" value="TreeGrafter"/>
</dbReference>
<dbReference type="GO" id="GO:0046677">
    <property type="term" value="P:response to antibiotic"/>
    <property type="evidence" value="ECO:0007669"/>
    <property type="project" value="UniProtKB-KW"/>
</dbReference>